<keyword evidence="2" id="KW-1185">Reference proteome</keyword>
<evidence type="ECO:0000313" key="1">
    <source>
        <dbReference type="EMBL" id="CAD8117742.1"/>
    </source>
</evidence>
<reference evidence="1" key="1">
    <citation type="submission" date="2021-01" db="EMBL/GenBank/DDBJ databases">
        <authorList>
            <consortium name="Genoscope - CEA"/>
            <person name="William W."/>
        </authorList>
    </citation>
    <scope>NUCLEOTIDE SEQUENCE</scope>
</reference>
<evidence type="ECO:0000313" key="2">
    <source>
        <dbReference type="Proteomes" id="UP000688137"/>
    </source>
</evidence>
<sequence length="66" mass="7863">MFVYAQQFRQQKIAFQTLNVNGIVQLQSVKQQQLKQLQQDSYQSFVLIQKLVQSNRVVYFLKINVQ</sequence>
<accession>A0A8S1QRK3</accession>
<gene>
    <name evidence="1" type="ORF">PPRIM_AZ9-3.1.T2080004</name>
</gene>
<organism evidence="1 2">
    <name type="scientific">Paramecium primaurelia</name>
    <dbReference type="NCBI Taxonomy" id="5886"/>
    <lineage>
        <taxon>Eukaryota</taxon>
        <taxon>Sar</taxon>
        <taxon>Alveolata</taxon>
        <taxon>Ciliophora</taxon>
        <taxon>Intramacronucleata</taxon>
        <taxon>Oligohymenophorea</taxon>
        <taxon>Peniculida</taxon>
        <taxon>Parameciidae</taxon>
        <taxon>Paramecium</taxon>
    </lineage>
</organism>
<protein>
    <submittedName>
        <fullName evidence="1">Uncharacterized protein</fullName>
    </submittedName>
</protein>
<proteinExistence type="predicted"/>
<dbReference type="AlphaFoldDB" id="A0A8S1QRK3"/>
<dbReference type="Proteomes" id="UP000688137">
    <property type="component" value="Unassembled WGS sequence"/>
</dbReference>
<comment type="caution">
    <text evidence="1">The sequence shown here is derived from an EMBL/GenBank/DDBJ whole genome shotgun (WGS) entry which is preliminary data.</text>
</comment>
<dbReference type="EMBL" id="CAJJDM010000217">
    <property type="protein sequence ID" value="CAD8117742.1"/>
    <property type="molecule type" value="Genomic_DNA"/>
</dbReference>
<name>A0A8S1QRK3_PARPR</name>